<sequence>MSLMMSRCHDDVTQDEGAFSLGTRLFALPTSARKSENSCTTWNGTTVPHSTTLWIPIANAARLSWRSESFGLIGWMEPPTSVNATWMDSCVTFGRRPNSSPTTKMLSPNAPYIGCFTLEGRHT</sequence>
<gene>
    <name evidence="1" type="ORF">L6452_05960</name>
</gene>
<accession>A0ACB9EHK5</accession>
<keyword evidence="2" id="KW-1185">Reference proteome</keyword>
<reference evidence="2" key="1">
    <citation type="journal article" date="2022" name="Mol. Ecol. Resour.">
        <title>The genomes of chicory, endive, great burdock and yacon provide insights into Asteraceae palaeo-polyploidization history and plant inulin production.</title>
        <authorList>
            <person name="Fan W."/>
            <person name="Wang S."/>
            <person name="Wang H."/>
            <person name="Wang A."/>
            <person name="Jiang F."/>
            <person name="Liu H."/>
            <person name="Zhao H."/>
            <person name="Xu D."/>
            <person name="Zhang Y."/>
        </authorList>
    </citation>
    <scope>NUCLEOTIDE SEQUENCE [LARGE SCALE GENOMIC DNA]</scope>
    <source>
        <strain evidence="2">cv. Niubang</strain>
    </source>
</reference>
<reference evidence="1 2" key="2">
    <citation type="journal article" date="2022" name="Mol. Ecol. Resour.">
        <title>The genomes of chicory, endive, great burdock and yacon provide insights into Asteraceae paleo-polyploidization history and plant inulin production.</title>
        <authorList>
            <person name="Fan W."/>
            <person name="Wang S."/>
            <person name="Wang H."/>
            <person name="Wang A."/>
            <person name="Jiang F."/>
            <person name="Liu H."/>
            <person name="Zhao H."/>
            <person name="Xu D."/>
            <person name="Zhang Y."/>
        </authorList>
    </citation>
    <scope>NUCLEOTIDE SEQUENCE [LARGE SCALE GENOMIC DNA]</scope>
    <source>
        <strain evidence="2">cv. Niubang</strain>
    </source>
</reference>
<dbReference type="Proteomes" id="UP001055879">
    <property type="component" value="Linkage Group LG02"/>
</dbReference>
<name>A0ACB9EHK5_ARCLA</name>
<organism evidence="1 2">
    <name type="scientific">Arctium lappa</name>
    <name type="common">Greater burdock</name>
    <name type="synonym">Lappa major</name>
    <dbReference type="NCBI Taxonomy" id="4217"/>
    <lineage>
        <taxon>Eukaryota</taxon>
        <taxon>Viridiplantae</taxon>
        <taxon>Streptophyta</taxon>
        <taxon>Embryophyta</taxon>
        <taxon>Tracheophyta</taxon>
        <taxon>Spermatophyta</taxon>
        <taxon>Magnoliopsida</taxon>
        <taxon>eudicotyledons</taxon>
        <taxon>Gunneridae</taxon>
        <taxon>Pentapetalae</taxon>
        <taxon>asterids</taxon>
        <taxon>campanulids</taxon>
        <taxon>Asterales</taxon>
        <taxon>Asteraceae</taxon>
        <taxon>Carduoideae</taxon>
        <taxon>Cardueae</taxon>
        <taxon>Arctiinae</taxon>
        <taxon>Arctium</taxon>
    </lineage>
</organism>
<proteinExistence type="predicted"/>
<evidence type="ECO:0000313" key="2">
    <source>
        <dbReference type="Proteomes" id="UP001055879"/>
    </source>
</evidence>
<evidence type="ECO:0000313" key="1">
    <source>
        <dbReference type="EMBL" id="KAI3758399.1"/>
    </source>
</evidence>
<protein>
    <submittedName>
        <fullName evidence="1">Uncharacterized protein</fullName>
    </submittedName>
</protein>
<comment type="caution">
    <text evidence="1">The sequence shown here is derived from an EMBL/GenBank/DDBJ whole genome shotgun (WGS) entry which is preliminary data.</text>
</comment>
<dbReference type="EMBL" id="CM042048">
    <property type="protein sequence ID" value="KAI3758399.1"/>
    <property type="molecule type" value="Genomic_DNA"/>
</dbReference>